<evidence type="ECO:0000313" key="2">
    <source>
        <dbReference type="Proteomes" id="UP000018851"/>
    </source>
</evidence>
<dbReference type="PATRIC" id="fig|1123269.5.peg.1141"/>
<dbReference type="AlphaFoldDB" id="W0A8V0"/>
<sequence length="212" mass="23526">MGAATPASAQFFYKTTPFETGAVTGSEPGLGLPLPGATPAEYRAALVWNMRAALNVAALQCQFAPQLGTLANYNAILQHHRGELKNSYDVLAGYFKRTNKTAKAGQDALDIYGTKTYSAFSTVGAQLGFCQAAGDVSSAALFTRQGKFYELAQNRMRQLRSSLISRRELKFHYYVVEYYRPNLPNLNSACWDKTNSYDFKRCPWVGYTRVAR</sequence>
<dbReference type="EMBL" id="CP006644">
    <property type="protein sequence ID" value="AHE52917.1"/>
    <property type="molecule type" value="Genomic_DNA"/>
</dbReference>
<dbReference type="STRING" id="1123269.NX02_05910"/>
<name>W0A8V0_9SPHN</name>
<dbReference type="KEGG" id="ssan:NX02_05910"/>
<reference evidence="1 2" key="1">
    <citation type="submission" date="2013-07" db="EMBL/GenBank/DDBJ databases">
        <title>Completed genome of Sphingomonas sanxanigenens NX02.</title>
        <authorList>
            <person name="Ma T."/>
            <person name="Huang H."/>
            <person name="Wu M."/>
            <person name="Li X."/>
            <person name="Li G."/>
        </authorList>
    </citation>
    <scope>NUCLEOTIDE SEQUENCE [LARGE SCALE GENOMIC DNA]</scope>
    <source>
        <strain evidence="1 2">NX02</strain>
    </source>
</reference>
<organism evidence="1 2">
    <name type="scientific">Sphingomonas sanxanigenens DSM 19645 = NX02</name>
    <dbReference type="NCBI Taxonomy" id="1123269"/>
    <lineage>
        <taxon>Bacteria</taxon>
        <taxon>Pseudomonadati</taxon>
        <taxon>Pseudomonadota</taxon>
        <taxon>Alphaproteobacteria</taxon>
        <taxon>Sphingomonadales</taxon>
        <taxon>Sphingomonadaceae</taxon>
        <taxon>Sphingomonas</taxon>
    </lineage>
</organism>
<gene>
    <name evidence="1" type="ORF">NX02_05910</name>
</gene>
<evidence type="ECO:0000313" key="1">
    <source>
        <dbReference type="EMBL" id="AHE52917.1"/>
    </source>
</evidence>
<keyword evidence="2" id="KW-1185">Reference proteome</keyword>
<dbReference type="Proteomes" id="UP000018851">
    <property type="component" value="Chromosome"/>
</dbReference>
<dbReference type="eggNOG" id="ENOG503460K">
    <property type="taxonomic scope" value="Bacteria"/>
</dbReference>
<accession>W0A8V0</accession>
<proteinExistence type="predicted"/>
<dbReference type="HOGENOM" id="CLU_1165223_0_0_5"/>
<protein>
    <submittedName>
        <fullName evidence="1">Uncharacterized protein</fullName>
    </submittedName>
</protein>